<dbReference type="SUPFAM" id="SSF47823">
    <property type="entry name" value="lambda integrase-like, N-terminal domain"/>
    <property type="match status" value="1"/>
</dbReference>
<dbReference type="InterPro" id="IPR044068">
    <property type="entry name" value="CB"/>
</dbReference>
<dbReference type="AlphaFoldDB" id="Q2N7T4"/>
<evidence type="ECO:0000313" key="8">
    <source>
        <dbReference type="Proteomes" id="UP000008808"/>
    </source>
</evidence>
<dbReference type="Proteomes" id="UP000008808">
    <property type="component" value="Chromosome"/>
</dbReference>
<organism evidence="7 8">
    <name type="scientific">Erythrobacter litoralis (strain HTCC2594)</name>
    <dbReference type="NCBI Taxonomy" id="314225"/>
    <lineage>
        <taxon>Bacteria</taxon>
        <taxon>Pseudomonadati</taxon>
        <taxon>Pseudomonadota</taxon>
        <taxon>Alphaproteobacteria</taxon>
        <taxon>Sphingomonadales</taxon>
        <taxon>Erythrobacteraceae</taxon>
        <taxon>Erythrobacter/Porphyrobacter group</taxon>
        <taxon>Erythrobacter</taxon>
    </lineage>
</organism>
<dbReference type="InterPro" id="IPR002104">
    <property type="entry name" value="Integrase_catalytic"/>
</dbReference>
<feature type="domain" description="Tyr recombinase" evidence="5">
    <location>
        <begin position="149"/>
        <end position="395"/>
    </location>
</feature>
<dbReference type="Pfam" id="PF00589">
    <property type="entry name" value="Phage_integrase"/>
    <property type="match status" value="1"/>
</dbReference>
<evidence type="ECO:0000256" key="1">
    <source>
        <dbReference type="ARBA" id="ARBA00022908"/>
    </source>
</evidence>
<dbReference type="InterPro" id="IPR052925">
    <property type="entry name" value="Phage_Integrase-like_Recomb"/>
</dbReference>
<dbReference type="Gene3D" id="1.10.443.10">
    <property type="entry name" value="Intergrase catalytic core"/>
    <property type="match status" value="1"/>
</dbReference>
<dbReference type="KEGG" id="eli:ELI_10825"/>
<dbReference type="RefSeq" id="WP_011415080.1">
    <property type="nucleotide sequence ID" value="NC_007722.1"/>
</dbReference>
<dbReference type="Gene3D" id="1.10.150.130">
    <property type="match status" value="1"/>
</dbReference>
<dbReference type="InterPro" id="IPR010998">
    <property type="entry name" value="Integrase_recombinase_N"/>
</dbReference>
<evidence type="ECO:0000313" key="7">
    <source>
        <dbReference type="EMBL" id="ABC64257.1"/>
    </source>
</evidence>
<reference evidence="8" key="1">
    <citation type="journal article" date="2009" name="J. Bacteriol.">
        <title>Complete genome sequence of Erythrobacter litoralis HTCC2594.</title>
        <authorList>
            <person name="Oh H.M."/>
            <person name="Giovannoni S.J."/>
            <person name="Ferriera S."/>
            <person name="Johnson J."/>
            <person name="Cho J.C."/>
        </authorList>
    </citation>
    <scope>NUCLEOTIDE SEQUENCE [LARGE SCALE GENOMIC DNA]</scope>
    <source>
        <strain evidence="8">HTCC2594</strain>
    </source>
</reference>
<dbReference type="InterPro" id="IPR013762">
    <property type="entry name" value="Integrase-like_cat_sf"/>
</dbReference>
<accession>Q2N7T4</accession>
<dbReference type="PANTHER" id="PTHR34605">
    <property type="entry name" value="PHAGE_INTEGRASE DOMAIN-CONTAINING PROTEIN"/>
    <property type="match status" value="1"/>
</dbReference>
<gene>
    <name evidence="7" type="ordered locus">ELI_10825</name>
</gene>
<keyword evidence="2 4" id="KW-0238">DNA-binding</keyword>
<dbReference type="GO" id="GO:0015074">
    <property type="term" value="P:DNA integration"/>
    <property type="evidence" value="ECO:0007669"/>
    <property type="project" value="UniProtKB-KW"/>
</dbReference>
<keyword evidence="1" id="KW-0229">DNA integration</keyword>
<evidence type="ECO:0000256" key="3">
    <source>
        <dbReference type="ARBA" id="ARBA00023172"/>
    </source>
</evidence>
<dbReference type="GO" id="GO:0006310">
    <property type="term" value="P:DNA recombination"/>
    <property type="evidence" value="ECO:0007669"/>
    <property type="project" value="UniProtKB-KW"/>
</dbReference>
<proteinExistence type="predicted"/>
<dbReference type="SUPFAM" id="SSF56349">
    <property type="entry name" value="DNA breaking-rejoining enzymes"/>
    <property type="match status" value="1"/>
</dbReference>
<keyword evidence="8" id="KW-1185">Reference proteome</keyword>
<dbReference type="InterPro" id="IPR011010">
    <property type="entry name" value="DNA_brk_join_enz"/>
</dbReference>
<evidence type="ECO:0000256" key="4">
    <source>
        <dbReference type="PROSITE-ProRule" id="PRU01248"/>
    </source>
</evidence>
<dbReference type="EMBL" id="CP000157">
    <property type="protein sequence ID" value="ABC64257.1"/>
    <property type="molecule type" value="Genomic_DNA"/>
</dbReference>
<dbReference type="HOGENOM" id="CLU_047407_0_1_5"/>
<evidence type="ECO:0000256" key="2">
    <source>
        <dbReference type="ARBA" id="ARBA00023125"/>
    </source>
</evidence>
<dbReference type="PANTHER" id="PTHR34605:SF3">
    <property type="entry name" value="P CELL-TYPE AGGLUTINATION PROTEIN MAP4-LIKE-RELATED"/>
    <property type="match status" value="1"/>
</dbReference>
<dbReference type="PROSITE" id="PS51898">
    <property type="entry name" value="TYR_RECOMBINASE"/>
    <property type="match status" value="1"/>
</dbReference>
<dbReference type="GO" id="GO:0003677">
    <property type="term" value="F:DNA binding"/>
    <property type="evidence" value="ECO:0007669"/>
    <property type="project" value="UniProtKB-UniRule"/>
</dbReference>
<evidence type="ECO:0000259" key="5">
    <source>
        <dbReference type="PROSITE" id="PS51898"/>
    </source>
</evidence>
<dbReference type="eggNOG" id="COG4974">
    <property type="taxonomic scope" value="Bacteria"/>
</dbReference>
<evidence type="ECO:0000259" key="6">
    <source>
        <dbReference type="PROSITE" id="PS51900"/>
    </source>
</evidence>
<dbReference type="PROSITE" id="PS51900">
    <property type="entry name" value="CB"/>
    <property type="match status" value="1"/>
</dbReference>
<feature type="domain" description="Core-binding (CB)" evidence="6">
    <location>
        <begin position="32"/>
        <end position="111"/>
    </location>
</feature>
<protein>
    <submittedName>
        <fullName evidence="7">Integrase-like protein</fullName>
    </submittedName>
</protein>
<dbReference type="OrthoDB" id="7718754at2"/>
<keyword evidence="3" id="KW-0233">DNA recombination</keyword>
<sequence>MSDISPPSALPGSALAALETDLALALRAPNVAVDRELLAAYVEAAAPNSIRALRQDVEAFDLWCRRSDARAFPATPGMVADWLKHRASEGAAPASLVRYKASIAKAHRLLDLDDPTKHEICRLAIAAHRRNVGSRQKQARPLRFRGAVKDPVQATPRGIHIRAILGACDNTPTGLRNRALLSVAYDTGLRASELVAVAAEDIVEALDPDARLLRIGRHKGDQEGEGSTAYLSPRSVQALQAWLHAADISEGPVFRRVIVRRYADRPARRRIDPNTISGRAIWDPRKFAAKAAVAARTEYNVGEKALHPGSVTPIVRGMIASAIDAGAFGDLDKEQARKLVAGFSAHSTRVGLNQDLFAIGETLAGIMDALRWKSPKMPLAYNRNLAAEAGAAGRLLSKLD</sequence>
<name>Q2N7T4_ERYLH</name>